<comment type="similarity">
    <text evidence="2">Belongs to the COG7 family.</text>
</comment>
<dbReference type="AlphaFoldDB" id="A0A3Q8IP82"/>
<keyword evidence="7" id="KW-0472">Membrane</keyword>
<evidence type="ECO:0000256" key="5">
    <source>
        <dbReference type="ARBA" id="ARBA00022927"/>
    </source>
</evidence>
<keyword evidence="6" id="KW-0333">Golgi apparatus</keyword>
<dbReference type="Proteomes" id="UP000274082">
    <property type="component" value="Chromosome 26"/>
</dbReference>
<evidence type="ECO:0000256" key="1">
    <source>
        <dbReference type="ARBA" id="ARBA00004395"/>
    </source>
</evidence>
<feature type="compositionally biased region" description="Low complexity" evidence="9">
    <location>
        <begin position="1"/>
        <end position="17"/>
    </location>
</feature>
<dbReference type="GO" id="GO:0006890">
    <property type="term" value="P:retrograde vesicle-mediated transport, Golgi to endoplasmic reticulum"/>
    <property type="evidence" value="ECO:0007669"/>
    <property type="project" value="TreeGrafter"/>
</dbReference>
<name>A0A3Q8IP82_LEIDO</name>
<dbReference type="OrthoDB" id="245173at2759"/>
<keyword evidence="11" id="KW-1185">Reference proteome</keyword>
<accession>A0A3Q8IP82</accession>
<dbReference type="EMBL" id="CP029525">
    <property type="protein sequence ID" value="AYU79747.1"/>
    <property type="molecule type" value="Genomic_DNA"/>
</dbReference>
<proteinExistence type="inferred from homology"/>
<organism evidence="10 11">
    <name type="scientific">Leishmania donovani</name>
    <dbReference type="NCBI Taxonomy" id="5661"/>
    <lineage>
        <taxon>Eukaryota</taxon>
        <taxon>Discoba</taxon>
        <taxon>Euglenozoa</taxon>
        <taxon>Kinetoplastea</taxon>
        <taxon>Metakinetoplastina</taxon>
        <taxon>Trypanosomatida</taxon>
        <taxon>Trypanosomatidae</taxon>
        <taxon>Leishmaniinae</taxon>
        <taxon>Leishmania</taxon>
    </lineage>
</organism>
<feature type="compositionally biased region" description="Polar residues" evidence="9">
    <location>
        <begin position="259"/>
        <end position="277"/>
    </location>
</feature>
<protein>
    <recommendedName>
        <fullName evidence="3">Conserved oligomeric Golgi complex subunit 7</fullName>
    </recommendedName>
    <alternativeName>
        <fullName evidence="8">Component of oligomeric Golgi complex 7</fullName>
    </alternativeName>
</protein>
<feature type="region of interest" description="Disordered" evidence="9">
    <location>
        <begin position="799"/>
        <end position="822"/>
    </location>
</feature>
<evidence type="ECO:0000256" key="4">
    <source>
        <dbReference type="ARBA" id="ARBA00022448"/>
    </source>
</evidence>
<feature type="compositionally biased region" description="Polar residues" evidence="9">
    <location>
        <begin position="239"/>
        <end position="249"/>
    </location>
</feature>
<evidence type="ECO:0000256" key="9">
    <source>
        <dbReference type="SAM" id="MobiDB-lite"/>
    </source>
</evidence>
<dbReference type="GO" id="GO:0007030">
    <property type="term" value="P:Golgi organization"/>
    <property type="evidence" value="ECO:0007669"/>
    <property type="project" value="TreeGrafter"/>
</dbReference>
<evidence type="ECO:0000256" key="6">
    <source>
        <dbReference type="ARBA" id="ARBA00023034"/>
    </source>
</evidence>
<dbReference type="InterPro" id="IPR019335">
    <property type="entry name" value="COG7"/>
</dbReference>
<evidence type="ECO:0000313" key="10">
    <source>
        <dbReference type="EMBL" id="AYU79747.1"/>
    </source>
</evidence>
<feature type="compositionally biased region" description="Low complexity" evidence="9">
    <location>
        <begin position="438"/>
        <end position="486"/>
    </location>
</feature>
<comment type="subcellular location">
    <subcellularLocation>
        <location evidence="1">Golgi apparatus membrane</location>
        <topology evidence="1">Peripheral membrane protein</topology>
    </subcellularLocation>
</comment>
<feature type="region of interest" description="Disordered" evidence="9">
    <location>
        <begin position="438"/>
        <end position="496"/>
    </location>
</feature>
<dbReference type="VEuPathDB" id="TriTrypDB:LdCL_260020200"/>
<dbReference type="PANTHER" id="PTHR21443">
    <property type="entry name" value="CONSERVED OLIGOMERIC GOLGI COMPLEX COMPONENT 7"/>
    <property type="match status" value="1"/>
</dbReference>
<evidence type="ECO:0000256" key="8">
    <source>
        <dbReference type="ARBA" id="ARBA00031345"/>
    </source>
</evidence>
<reference evidence="10 11" key="1">
    <citation type="journal article" date="2018" name="Sci. Rep.">
        <title>A complete Leishmania donovani reference genome identifies novel genetic variations associated with virulence.</title>
        <authorList>
            <person name="Lypaczewski P."/>
            <person name="Hoshizaki J."/>
            <person name="Zhang W.-W."/>
            <person name="McCall L.-I."/>
            <person name="Torcivia-Rodriguez J."/>
            <person name="Simonyan V."/>
            <person name="Kaur A."/>
            <person name="Dewar K."/>
            <person name="Matlashewski G."/>
        </authorList>
    </citation>
    <scope>NUCLEOTIDE SEQUENCE [LARGE SCALE GENOMIC DNA]</scope>
    <source>
        <strain evidence="10 11">LdCL</strain>
    </source>
</reference>
<gene>
    <name evidence="10" type="ORF">LdCL_260020200</name>
</gene>
<feature type="region of interest" description="Disordered" evidence="9">
    <location>
        <begin position="92"/>
        <end position="115"/>
    </location>
</feature>
<keyword evidence="5" id="KW-0653">Protein transport</keyword>
<dbReference type="PANTHER" id="PTHR21443:SF0">
    <property type="entry name" value="CONSERVED OLIGOMERIC GOLGI COMPLEX SUBUNIT 7"/>
    <property type="match status" value="1"/>
</dbReference>
<feature type="region of interest" description="Disordered" evidence="9">
    <location>
        <begin position="235"/>
        <end position="282"/>
    </location>
</feature>
<dbReference type="VEuPathDB" id="TriTrypDB:LdBPK_261460.1"/>
<evidence type="ECO:0000256" key="7">
    <source>
        <dbReference type="ARBA" id="ARBA00023136"/>
    </source>
</evidence>
<dbReference type="GO" id="GO:0006886">
    <property type="term" value="P:intracellular protein transport"/>
    <property type="evidence" value="ECO:0007669"/>
    <property type="project" value="InterPro"/>
</dbReference>
<dbReference type="GO" id="GO:0000139">
    <property type="term" value="C:Golgi membrane"/>
    <property type="evidence" value="ECO:0007669"/>
    <property type="project" value="UniProtKB-SubCell"/>
</dbReference>
<keyword evidence="4" id="KW-0813">Transport</keyword>
<dbReference type="GO" id="GO:0017119">
    <property type="term" value="C:Golgi transport complex"/>
    <property type="evidence" value="ECO:0007669"/>
    <property type="project" value="InterPro"/>
</dbReference>
<evidence type="ECO:0000313" key="11">
    <source>
        <dbReference type="Proteomes" id="UP000274082"/>
    </source>
</evidence>
<evidence type="ECO:0000256" key="3">
    <source>
        <dbReference type="ARBA" id="ARBA00020984"/>
    </source>
</evidence>
<dbReference type="VEuPathDB" id="TriTrypDB:LDHU3_26.1800"/>
<evidence type="ECO:0000256" key="2">
    <source>
        <dbReference type="ARBA" id="ARBA00005831"/>
    </source>
</evidence>
<feature type="region of interest" description="Disordered" evidence="9">
    <location>
        <begin position="1"/>
        <end position="25"/>
    </location>
</feature>
<sequence>METAPLPSLAATPASAAVPSKPQLSMPSVATVADASSTALSSDCMARLNTVIADDIRQLSRDDLDVKRWLNTALSRLVEAAKEVSPAGATAAAAASPVPSHASTASLASATTTSTRKPLHLEEQLVQLLHARVQTHSQELSAGIEDLISSTLVRLPRTTMELTRMAAEAAELTEQLQRIEGVVHPAVVAGSEAYVAELQLRKASESKLQRCRRYLEKAARVKESIRSLQYLVEQRESTNNKTGSGNGSDALNGLEKGTDSSAGPITAGNPVNGSASSGKAAARHRDLDEVAGIIRQAREDLKEITAVDDTFGEQYKAQLELFEQYIEHALEEECVACLLAHQLERATRLMTTLYSIGRADAVLKCYGEQAATQMAAMQQEKLRACVSSGGAGVHRSNVAAAAVAELLRREIIPDDNAFVSRELTFLSSLVRRTLEEAQATSSSKSGGAGASGAAQEAATTTRSKPPGASTPSAATASPAALASVPTGGASGGGHIAVEDDPRAVQALEVISIILHKLYEPVQSTLQPLLTERPDTTNADFVACLSAIQLIKISATSVTTAAPQGMAGEQSSASTGFATPPVTAKDPLEKLAREVTHRALGLFAGLFHEERVLDRYAARVCAPVAAFCEQPLSRALSAVASTATADELDEDSLTSVLTHAIQEVLVYAPEKITTRCTTAWHASLSKMLAQLQPTPSTSQHTLLQYLYIYKRRVRPLVMRAQQSVEDWLSTGTVHERYPTSAAVLCSDLQTRVWAPLKDEVEEAQEFIQKSILNNITRPILATVAAYTSLPYWGNASASADGSSSSTPVAAGASKPLGTYTQGQAAPSSAVRNMGEMLMELPLTLETLGSGAVAECRRNAQGTGSAGNGASDADAEDGVRALIEEQAEEWLRAVVSDVVSTFVKEKVLQLQIGPFGSVPLSQQQQREHQTQRATSSASEAMQCRYAAALEQLTTDLDYVRNILSAVNEESLETVERVLRAVQALPPASVCAVFVVGNAINMTTLDGGAADNAVEQHQQPQQ</sequence>